<keyword evidence="1" id="KW-0472">Membrane</keyword>
<dbReference type="SUPFAM" id="SSF53448">
    <property type="entry name" value="Nucleotide-diphospho-sugar transferases"/>
    <property type="match status" value="1"/>
</dbReference>
<evidence type="ECO:0000259" key="2">
    <source>
        <dbReference type="Pfam" id="PF00535"/>
    </source>
</evidence>
<dbReference type="EMBL" id="ADLK01000015">
    <property type="protein sequence ID" value="KMW21571.1"/>
    <property type="molecule type" value="Genomic_DNA"/>
</dbReference>
<accession>A0A0J9CB06</accession>
<dbReference type="RefSeq" id="WP_007861460.1">
    <property type="nucleotide sequence ID" value="NZ_KQ235877.1"/>
</dbReference>
<comment type="caution">
    <text evidence="3">The sequence shown here is derived from an EMBL/GenBank/DDBJ whole genome shotgun (WGS) entry which is preliminary data.</text>
</comment>
<evidence type="ECO:0000256" key="1">
    <source>
        <dbReference type="SAM" id="Phobius"/>
    </source>
</evidence>
<dbReference type="PANTHER" id="PTHR22916:SF3">
    <property type="entry name" value="UDP-GLCNAC:BETAGAL BETA-1,3-N-ACETYLGLUCOSAMINYLTRANSFERASE-LIKE PROTEIN 1"/>
    <property type="match status" value="1"/>
</dbReference>
<name>A0A0J9CB06_9FIRM</name>
<keyword evidence="1" id="KW-0812">Transmembrane</keyword>
<dbReference type="CDD" id="cd00761">
    <property type="entry name" value="Glyco_tranf_GTA_type"/>
    <property type="match status" value="1"/>
</dbReference>
<feature type="transmembrane region" description="Helical" evidence="1">
    <location>
        <begin position="310"/>
        <end position="330"/>
    </location>
</feature>
<reference evidence="3 4" key="1">
    <citation type="submission" date="2011-04" db="EMBL/GenBank/DDBJ databases">
        <title>The Genome Sequence of Clostridium citroniae WAL-19142.</title>
        <authorList>
            <consortium name="The Broad Institute Genome Sequencing Platform"/>
            <person name="Earl A."/>
            <person name="Ward D."/>
            <person name="Feldgarden M."/>
            <person name="Gevers D."/>
            <person name="Warren Y.A."/>
            <person name="Tyrrell K.L."/>
            <person name="Citron D.M."/>
            <person name="Goldstein E.J."/>
            <person name="Daigneault M."/>
            <person name="Allen-Vercoe E."/>
            <person name="Young S.K."/>
            <person name="Zeng Q."/>
            <person name="Gargeya S."/>
            <person name="Fitzgerald M."/>
            <person name="Haas B."/>
            <person name="Abouelleil A."/>
            <person name="Alvarado L."/>
            <person name="Arachchi H.M."/>
            <person name="Berlin A."/>
            <person name="Brown A."/>
            <person name="Chapman S.B."/>
            <person name="Chen Z."/>
            <person name="Dunbar C."/>
            <person name="Freedman E."/>
            <person name="Gearin G."/>
            <person name="Gellesch M."/>
            <person name="Goldberg J."/>
            <person name="Griggs A."/>
            <person name="Gujja S."/>
            <person name="Heilman E.R."/>
            <person name="Heiman D."/>
            <person name="Howarth C."/>
            <person name="Larson L."/>
            <person name="Lui A."/>
            <person name="MacDonald P.J."/>
            <person name="Mehta T."/>
            <person name="Montmayeur A."/>
            <person name="Murphy C."/>
            <person name="Neiman D."/>
            <person name="Pearson M."/>
            <person name="Priest M."/>
            <person name="Roberts A."/>
            <person name="Saif S."/>
            <person name="Shea T."/>
            <person name="Shenoy N."/>
            <person name="Sisk P."/>
            <person name="Stolte C."/>
            <person name="Sykes S."/>
            <person name="White J."/>
            <person name="Yandava C."/>
            <person name="Wortman J."/>
            <person name="Nusbaum C."/>
            <person name="Birren B."/>
        </authorList>
    </citation>
    <scope>NUCLEOTIDE SEQUENCE [LARGE SCALE GENOMIC DNA]</scope>
    <source>
        <strain evidence="3 4">WAL-19142</strain>
    </source>
</reference>
<evidence type="ECO:0000313" key="4">
    <source>
        <dbReference type="Proteomes" id="UP000037392"/>
    </source>
</evidence>
<evidence type="ECO:0000313" key="3">
    <source>
        <dbReference type="EMBL" id="KMW21571.1"/>
    </source>
</evidence>
<proteinExistence type="predicted"/>
<dbReference type="PATRIC" id="fig|742734.4.peg.1795"/>
<protein>
    <recommendedName>
        <fullName evidence="2">Glycosyltransferase 2-like domain-containing protein</fullName>
    </recommendedName>
</protein>
<organism evidence="3 4">
    <name type="scientific">[Clostridium] citroniae WAL-19142</name>
    <dbReference type="NCBI Taxonomy" id="742734"/>
    <lineage>
        <taxon>Bacteria</taxon>
        <taxon>Bacillati</taxon>
        <taxon>Bacillota</taxon>
        <taxon>Clostridia</taxon>
        <taxon>Lachnospirales</taxon>
        <taxon>Lachnospiraceae</taxon>
        <taxon>Enterocloster</taxon>
    </lineage>
</organism>
<feature type="domain" description="Glycosyltransferase 2-like" evidence="2">
    <location>
        <begin position="14"/>
        <end position="139"/>
    </location>
</feature>
<gene>
    <name evidence="3" type="ORF">HMPREF9470_01676</name>
</gene>
<dbReference type="GO" id="GO:0016758">
    <property type="term" value="F:hexosyltransferase activity"/>
    <property type="evidence" value="ECO:0007669"/>
    <property type="project" value="UniProtKB-ARBA"/>
</dbReference>
<dbReference type="InterPro" id="IPR001173">
    <property type="entry name" value="Glyco_trans_2-like"/>
</dbReference>
<sequence length="346" mass="39868">MTIQMMKQMTKQISIIIPMYNAQAYIKRCIGSVLDQGFEDLEVIVVDDGSADDSCLVAGSFGDGRIRLVSQGRKGVSWARNTGLDLAQGRYIIFMDADDQLLDHALKTMYDTISSNKADLAVFGYINEKNGVKYEKRFEAPETMGRDAAFIQVFRNPAFRGVLWNKIFVRERMEESHIRFPAGYTHGEDLVFVTEYLKQCTRICVDPRLVYMYAENPNSLCRQMYHVNAFNDNYLILYEAEKAVYTCISRESSAVLHAFAFKHVETCIDILNRLAHFGLFRHQKVKEISKDVRKHAKQYLFTRDQYPKKWINVISVLLISASGPLFMRVYHVVKKIAWSLGFRSKV</sequence>
<dbReference type="PANTHER" id="PTHR22916">
    <property type="entry name" value="GLYCOSYLTRANSFERASE"/>
    <property type="match status" value="1"/>
</dbReference>
<dbReference type="GeneID" id="93165167"/>
<dbReference type="Pfam" id="PF00535">
    <property type="entry name" value="Glycos_transf_2"/>
    <property type="match status" value="1"/>
</dbReference>
<dbReference type="Gene3D" id="3.90.550.10">
    <property type="entry name" value="Spore Coat Polysaccharide Biosynthesis Protein SpsA, Chain A"/>
    <property type="match status" value="1"/>
</dbReference>
<keyword evidence="1" id="KW-1133">Transmembrane helix</keyword>
<dbReference type="AlphaFoldDB" id="A0A0J9CB06"/>
<dbReference type="Proteomes" id="UP000037392">
    <property type="component" value="Unassembled WGS sequence"/>
</dbReference>
<dbReference type="InterPro" id="IPR029044">
    <property type="entry name" value="Nucleotide-diphossugar_trans"/>
</dbReference>